<keyword evidence="4" id="KW-1185">Reference proteome</keyword>
<dbReference type="PANTHER" id="PTHR38687:SF1">
    <property type="entry name" value="CELL DIVISION PROTEIN DEDD"/>
    <property type="match status" value="1"/>
</dbReference>
<dbReference type="PANTHER" id="PTHR38687">
    <property type="entry name" value="CELL DIVISION PROTEIN DEDD-RELATED"/>
    <property type="match status" value="1"/>
</dbReference>
<reference evidence="3 4" key="1">
    <citation type="submission" date="2024-08" db="EMBL/GenBank/DDBJ databases">
        <title>Sulfate-reducing bacteria isolated from formation water of the oil field in Kazakhstan and description of Pseudodesulfovibrio sp.</title>
        <authorList>
            <person name="Bidzhieva S.K."/>
            <person name="Tourova T.P."/>
            <person name="Grouzdev D.S."/>
            <person name="Beletsky A.V."/>
            <person name="Sokolova D.S."/>
            <person name="Samigullina S.R."/>
            <person name="Poltaraus A.B."/>
            <person name="Avtukh A.N."/>
            <person name="Tereshina V.M."/>
            <person name="Zhaparov N.S."/>
            <person name="Mardanov A.V."/>
            <person name="Nazina T.N."/>
        </authorList>
    </citation>
    <scope>NUCLEOTIDE SEQUENCE [LARGE SCALE GENOMIC DNA]</scope>
    <source>
        <strain evidence="3 4">9FUS</strain>
    </source>
</reference>
<dbReference type="SUPFAM" id="SSF110997">
    <property type="entry name" value="Sporulation related repeat"/>
    <property type="match status" value="1"/>
</dbReference>
<evidence type="ECO:0000259" key="2">
    <source>
        <dbReference type="PROSITE" id="PS51724"/>
    </source>
</evidence>
<dbReference type="Gene3D" id="3.30.70.1070">
    <property type="entry name" value="Sporulation related repeat"/>
    <property type="match status" value="1"/>
</dbReference>
<accession>A0ABV4K5J8</accession>
<dbReference type="PROSITE" id="PS51724">
    <property type="entry name" value="SPOR"/>
    <property type="match status" value="1"/>
</dbReference>
<evidence type="ECO:0000313" key="3">
    <source>
        <dbReference type="EMBL" id="MEZ7198247.1"/>
    </source>
</evidence>
<dbReference type="PROSITE" id="PS51257">
    <property type="entry name" value="PROKAR_LIPOPROTEIN"/>
    <property type="match status" value="1"/>
</dbReference>
<dbReference type="EMBL" id="JBGLYH010000058">
    <property type="protein sequence ID" value="MEZ7198247.1"/>
    <property type="molecule type" value="Genomic_DNA"/>
</dbReference>
<feature type="domain" description="SPOR" evidence="2">
    <location>
        <begin position="168"/>
        <end position="245"/>
    </location>
</feature>
<feature type="region of interest" description="Disordered" evidence="1">
    <location>
        <begin position="102"/>
        <end position="145"/>
    </location>
</feature>
<protein>
    <submittedName>
        <fullName evidence="3">SPOR domain-containing protein</fullName>
    </submittedName>
</protein>
<proteinExistence type="predicted"/>
<dbReference type="Pfam" id="PF05036">
    <property type="entry name" value="SPOR"/>
    <property type="match status" value="1"/>
</dbReference>
<gene>
    <name evidence="3" type="ORF">AB6M95_15950</name>
</gene>
<name>A0ABV4K5J8_9BACT</name>
<dbReference type="InterPro" id="IPR036680">
    <property type="entry name" value="SPOR-like_sf"/>
</dbReference>
<dbReference type="InterPro" id="IPR007730">
    <property type="entry name" value="SPOR-like_dom"/>
</dbReference>
<evidence type="ECO:0000256" key="1">
    <source>
        <dbReference type="SAM" id="MobiDB-lite"/>
    </source>
</evidence>
<evidence type="ECO:0000313" key="4">
    <source>
        <dbReference type="Proteomes" id="UP001568698"/>
    </source>
</evidence>
<organism evidence="3 4">
    <name type="scientific">Pseudodesulfovibrio karagichevae</name>
    <dbReference type="NCBI Taxonomy" id="3239305"/>
    <lineage>
        <taxon>Bacteria</taxon>
        <taxon>Pseudomonadati</taxon>
        <taxon>Thermodesulfobacteriota</taxon>
        <taxon>Desulfovibrionia</taxon>
        <taxon>Desulfovibrionales</taxon>
        <taxon>Desulfovibrionaceae</taxon>
    </lineage>
</organism>
<dbReference type="RefSeq" id="WP_371387740.1">
    <property type="nucleotide sequence ID" value="NZ_JBGLYH010000058.1"/>
</dbReference>
<dbReference type="InterPro" id="IPR052521">
    <property type="entry name" value="Cell_div_SPOR-domain"/>
</dbReference>
<comment type="caution">
    <text evidence="3">The sequence shown here is derived from an EMBL/GenBank/DDBJ whole genome shotgun (WGS) entry which is preliminary data.</text>
</comment>
<sequence length="245" mass="25367">MKKSILALVMLAATALVLGGCFRKHIESAPPVKQPARQSQAAEPPVIEETYVVGEEKPLDAPIDEVYEVDAAKQAGTGGPAVGEADLAEEPLPDADQLKHEAETAAAQGTPPATEPTVKPTAKTTVSAAEPAPVRAPANPEDEIVGIGDEGDMPGATRADTPAAAPTMAAGGPYYVQVGAFSDEKNANRALERLIADGYKGSVVVKTDEGLFRVQAGSFPDEATAGAALDKLRTDYPKGFVLKKP</sequence>
<dbReference type="Proteomes" id="UP001568698">
    <property type="component" value="Unassembled WGS sequence"/>
</dbReference>